<gene>
    <name evidence="1" type="ORF">M9H77_01548</name>
</gene>
<sequence length="756" mass="86512">MASVSDISVSAAINLLSALAFLLAFAFLRLQPINDRVYFPKWYLKGIRASPRSSGAFVHKFVNLDCRTYLKFWNWMPAALRMPQPELIDHAGLDSAIYIRIYLLGLKIFVPIALLAFAVLVPVNWTGQTLQNIKDITYSDIDKLSISNVPPGSDRLWTHIVMAYVFTFWTCYVLYKEYKIVTSMRLRFLASEQRRPDQFTVLLRNVPPDPDESVSEHVEHFFCVNHPDHYLLHQVVYNANKLASLVEKKKSYQNWHTYYQTKFERNPKSRPTTKTGFWGLWGKTVDAIDYYTEEIQKLSEEEAAEREKVMSDPKAIVPAAFVSFRSRWGAAVCAQTQQSSNPTVWLTEWAPEPRDVYWDNLAIPYVGLTVRRLLMAVALFFLTFFFMIPIAFVQSMASIDGIEKVLPFLKPLLEMDFIESVVQGFLPGIALKIFLIFLPTILMMMSKIEGFTSLSYLERRSAEKYHIFLLVNVFFGSIVTGAAFEQLHKFLNQSATDIPKTVGVAMPMKATFFITYIMVDGWAGVAAEILRLVPLIMFHLKNTFLVKTEQDREKAMDPGSINFSTTEPRIQLYFLLGLVYAAVTPILLPFIIIFFAFAYVVFRHQIINVYDQKYESGARFWPDVHLRIIIGLIISQLLLMGLLNTKNASKATPLLLVLPVLTIWFHYFCKGRFQSAFSVFPLQDAMVKDTLERATEPTLNLKAYLEEAYIHPVFKSAEIERPPAVDDEESNPLVATKRSSRRDSKTGSEGMPETTI</sequence>
<proteinExistence type="predicted"/>
<protein>
    <submittedName>
        <fullName evidence="1">Uncharacterized protein</fullName>
    </submittedName>
</protein>
<evidence type="ECO:0000313" key="2">
    <source>
        <dbReference type="Proteomes" id="UP001060085"/>
    </source>
</evidence>
<evidence type="ECO:0000313" key="1">
    <source>
        <dbReference type="EMBL" id="KAI5680321.1"/>
    </source>
</evidence>
<dbReference type="EMBL" id="CM044701">
    <property type="protein sequence ID" value="KAI5680321.1"/>
    <property type="molecule type" value="Genomic_DNA"/>
</dbReference>
<organism evidence="1 2">
    <name type="scientific">Catharanthus roseus</name>
    <name type="common">Madagascar periwinkle</name>
    <name type="synonym">Vinca rosea</name>
    <dbReference type="NCBI Taxonomy" id="4058"/>
    <lineage>
        <taxon>Eukaryota</taxon>
        <taxon>Viridiplantae</taxon>
        <taxon>Streptophyta</taxon>
        <taxon>Embryophyta</taxon>
        <taxon>Tracheophyta</taxon>
        <taxon>Spermatophyta</taxon>
        <taxon>Magnoliopsida</taxon>
        <taxon>eudicotyledons</taxon>
        <taxon>Gunneridae</taxon>
        <taxon>Pentapetalae</taxon>
        <taxon>asterids</taxon>
        <taxon>lamiids</taxon>
        <taxon>Gentianales</taxon>
        <taxon>Apocynaceae</taxon>
        <taxon>Rauvolfioideae</taxon>
        <taxon>Vinceae</taxon>
        <taxon>Catharanthinae</taxon>
        <taxon>Catharanthus</taxon>
    </lineage>
</organism>
<name>A0ACC0C6A1_CATRO</name>
<reference evidence="2" key="1">
    <citation type="journal article" date="2023" name="Nat. Plants">
        <title>Single-cell RNA sequencing provides a high-resolution roadmap for understanding the multicellular compartmentation of specialized metabolism.</title>
        <authorList>
            <person name="Sun S."/>
            <person name="Shen X."/>
            <person name="Li Y."/>
            <person name="Li Y."/>
            <person name="Wang S."/>
            <person name="Li R."/>
            <person name="Zhang H."/>
            <person name="Shen G."/>
            <person name="Guo B."/>
            <person name="Wei J."/>
            <person name="Xu J."/>
            <person name="St-Pierre B."/>
            <person name="Chen S."/>
            <person name="Sun C."/>
        </authorList>
    </citation>
    <scope>NUCLEOTIDE SEQUENCE [LARGE SCALE GENOMIC DNA]</scope>
</reference>
<accession>A0ACC0C6A1</accession>
<keyword evidence="2" id="KW-1185">Reference proteome</keyword>
<comment type="caution">
    <text evidence="1">The sequence shown here is derived from an EMBL/GenBank/DDBJ whole genome shotgun (WGS) entry which is preliminary data.</text>
</comment>
<dbReference type="Proteomes" id="UP001060085">
    <property type="component" value="Linkage Group LG01"/>
</dbReference>